<reference evidence="1 2" key="1">
    <citation type="submission" date="2020-02" db="EMBL/GenBank/DDBJ databases">
        <authorList>
            <person name="Ferguson B K."/>
        </authorList>
    </citation>
    <scope>NUCLEOTIDE SEQUENCE [LARGE SCALE GENOMIC DNA]</scope>
</reference>
<dbReference type="Proteomes" id="UP000479190">
    <property type="component" value="Unassembled WGS sequence"/>
</dbReference>
<organism evidence="1 2">
    <name type="scientific">Trichogramma brassicae</name>
    <dbReference type="NCBI Taxonomy" id="86971"/>
    <lineage>
        <taxon>Eukaryota</taxon>
        <taxon>Metazoa</taxon>
        <taxon>Ecdysozoa</taxon>
        <taxon>Arthropoda</taxon>
        <taxon>Hexapoda</taxon>
        <taxon>Insecta</taxon>
        <taxon>Pterygota</taxon>
        <taxon>Neoptera</taxon>
        <taxon>Endopterygota</taxon>
        <taxon>Hymenoptera</taxon>
        <taxon>Apocrita</taxon>
        <taxon>Proctotrupomorpha</taxon>
        <taxon>Chalcidoidea</taxon>
        <taxon>Trichogrammatidae</taxon>
        <taxon>Trichogramma</taxon>
    </lineage>
</organism>
<keyword evidence="2" id="KW-1185">Reference proteome</keyword>
<evidence type="ECO:0000313" key="1">
    <source>
        <dbReference type="EMBL" id="CAB0039100.1"/>
    </source>
</evidence>
<name>A0A6H5IW44_9HYME</name>
<proteinExistence type="predicted"/>
<dbReference type="AlphaFoldDB" id="A0A6H5IW44"/>
<dbReference type="EMBL" id="CADCXV010000939">
    <property type="protein sequence ID" value="CAB0039100.1"/>
    <property type="molecule type" value="Genomic_DNA"/>
</dbReference>
<evidence type="ECO:0000313" key="2">
    <source>
        <dbReference type="Proteomes" id="UP000479190"/>
    </source>
</evidence>
<accession>A0A6H5IW44</accession>
<protein>
    <submittedName>
        <fullName evidence="1">Uncharacterized protein</fullName>
    </submittedName>
</protein>
<sequence>MVVGSALLLAKDARWTVLTILYPMACLSAAEAVRRAIRPHTAGRDVAGAPAAVAAQSILATTDAAVYPANPYVAEFQRLGGQVIRQRCDSRLRSRVRPPQRLDYLFVEMWSTQRFAKLFGDRLLGGTLVEVPDLDHGCVLYGAGSGLVTENPAHLRAKIGGVVYAFLKLQHKGTSSTASDALDAASD</sequence>
<gene>
    <name evidence="1" type="ORF">TBRA_LOCUS10859</name>
</gene>